<proteinExistence type="predicted"/>
<name>A0ABN9GG71_9NEOB</name>
<comment type="caution">
    <text evidence="1">The sequence shown here is derived from an EMBL/GenBank/DDBJ whole genome shotgun (WGS) entry which is preliminary data.</text>
</comment>
<sequence length="42" mass="4851">MANVLFGKTIVRFDHRGVENQTFFTNFPTCPITGKGRIHENR</sequence>
<dbReference type="EMBL" id="CATNWA010018524">
    <property type="protein sequence ID" value="CAI9607924.1"/>
    <property type="molecule type" value="Genomic_DNA"/>
</dbReference>
<keyword evidence="2" id="KW-1185">Reference proteome</keyword>
<organism evidence="1 2">
    <name type="scientific">Staurois parvus</name>
    <dbReference type="NCBI Taxonomy" id="386267"/>
    <lineage>
        <taxon>Eukaryota</taxon>
        <taxon>Metazoa</taxon>
        <taxon>Chordata</taxon>
        <taxon>Craniata</taxon>
        <taxon>Vertebrata</taxon>
        <taxon>Euteleostomi</taxon>
        <taxon>Amphibia</taxon>
        <taxon>Batrachia</taxon>
        <taxon>Anura</taxon>
        <taxon>Neobatrachia</taxon>
        <taxon>Ranoidea</taxon>
        <taxon>Ranidae</taxon>
        <taxon>Staurois</taxon>
    </lineage>
</organism>
<reference evidence="1" key="1">
    <citation type="submission" date="2023-05" db="EMBL/GenBank/DDBJ databases">
        <authorList>
            <person name="Stuckert A."/>
        </authorList>
    </citation>
    <scope>NUCLEOTIDE SEQUENCE</scope>
</reference>
<accession>A0ABN9GG71</accession>
<feature type="non-terminal residue" evidence="1">
    <location>
        <position position="42"/>
    </location>
</feature>
<evidence type="ECO:0000313" key="1">
    <source>
        <dbReference type="EMBL" id="CAI9607924.1"/>
    </source>
</evidence>
<evidence type="ECO:0000313" key="2">
    <source>
        <dbReference type="Proteomes" id="UP001162483"/>
    </source>
</evidence>
<dbReference type="Proteomes" id="UP001162483">
    <property type="component" value="Unassembled WGS sequence"/>
</dbReference>
<gene>
    <name evidence="1" type="ORF">SPARVUS_LOCUS14018307</name>
</gene>
<protein>
    <submittedName>
        <fullName evidence="1">Uncharacterized protein</fullName>
    </submittedName>
</protein>